<evidence type="ECO:0000256" key="9">
    <source>
        <dbReference type="PIRNR" id="PIRNR007860"/>
    </source>
</evidence>
<dbReference type="PROSITE" id="PS50236">
    <property type="entry name" value="CHCR"/>
    <property type="match status" value="1"/>
</dbReference>
<comment type="subcellular location">
    <subcellularLocation>
        <location evidence="8">Endomembrane system</location>
        <topology evidence="8">Peripheral membrane protein</topology>
        <orientation evidence="8">Cytoplasmic side</orientation>
    </subcellularLocation>
    <subcellularLocation>
        <location evidence="9">Vacuole membrane</location>
        <topology evidence="9">Peripheral membrane protein</topology>
        <orientation evidence="9">Cytoplasmic side</orientation>
    </subcellularLocation>
</comment>
<keyword evidence="9" id="KW-0926">Vacuole</keyword>
<evidence type="ECO:0000256" key="4">
    <source>
        <dbReference type="ARBA" id="ARBA00022771"/>
    </source>
</evidence>
<dbReference type="GO" id="GO:0030897">
    <property type="term" value="C:HOPS complex"/>
    <property type="evidence" value="ECO:0007669"/>
    <property type="project" value="UniProtKB-UniRule"/>
</dbReference>
<comment type="caution">
    <text evidence="14">The sequence shown here is derived from an EMBL/GenBank/DDBJ whole genome shotgun (WGS) entry which is preliminary data.</text>
</comment>
<dbReference type="InterPro" id="IPR036322">
    <property type="entry name" value="WD40_repeat_dom_sf"/>
</dbReference>
<evidence type="ECO:0000259" key="13">
    <source>
        <dbReference type="PROSITE" id="PS50089"/>
    </source>
</evidence>
<feature type="region of interest" description="Disordered" evidence="12">
    <location>
        <begin position="644"/>
        <end position="686"/>
    </location>
</feature>
<feature type="domain" description="RING-type" evidence="13">
    <location>
        <begin position="981"/>
        <end position="1016"/>
    </location>
</feature>
<keyword evidence="9" id="KW-0808">Transferase</keyword>
<dbReference type="SUPFAM" id="SSF50978">
    <property type="entry name" value="WD40 repeat-like"/>
    <property type="match status" value="1"/>
</dbReference>
<dbReference type="GO" id="GO:0061630">
    <property type="term" value="F:ubiquitin protein ligase activity"/>
    <property type="evidence" value="ECO:0007669"/>
    <property type="project" value="UniProtKB-EC"/>
</dbReference>
<evidence type="ECO:0000256" key="12">
    <source>
        <dbReference type="SAM" id="MobiDB-lite"/>
    </source>
</evidence>
<dbReference type="GO" id="GO:0006886">
    <property type="term" value="P:intracellular protein transport"/>
    <property type="evidence" value="ECO:0007669"/>
    <property type="project" value="UniProtKB-UniRule"/>
</dbReference>
<evidence type="ECO:0000256" key="5">
    <source>
        <dbReference type="ARBA" id="ARBA00022833"/>
    </source>
</evidence>
<accession>A0A9P6LBV5</accession>
<keyword evidence="6 9" id="KW-0653">Protein transport</keyword>
<dbReference type="Pfam" id="PF23341">
    <property type="entry name" value="PEP5_VPS11_N"/>
    <property type="match status" value="1"/>
</dbReference>
<comment type="catalytic activity">
    <reaction evidence="9">
        <text>S-ubiquitinyl-[E2 ubiquitin-conjugating enzyme]-L-cysteine + [acceptor protein]-L-lysine = [E2 ubiquitin-conjugating enzyme]-L-cysteine + N(6)-ubiquitinyl-[acceptor protein]-L-lysine.</text>
        <dbReference type="EC" id="2.3.2.27"/>
    </reaction>
</comment>
<evidence type="ECO:0000256" key="3">
    <source>
        <dbReference type="ARBA" id="ARBA00022723"/>
    </source>
</evidence>
<dbReference type="InterPro" id="IPR001841">
    <property type="entry name" value="Znf_RING"/>
</dbReference>
<sequence length="1069" mass="117370">MVTTAPAAPAWKQFAFFDLVPVKDVNDLASPPAIFKNPFEIATVSSSSVGILVADVNGRIYILDKSFEPIRTWVVHVSGRVTHIVEKKGILVTLGEEDSVRHPLLKIWDLETIDKKSDSPILLRSTKLPHPAGPHPVSTVALSNSLTHLAIGLANGTVLLYRQLDQSIFSGSTSLTSLPKAKVVRESPTEPVTGLGFKEPTEENPNVHLFIVTTNNVLSYQASGRGSGGTPAVVDQVGAGLGCATLDWRSKEMIVARDEAVYVVGTDGRGACYAYEGTKSSIYTHTNYLVIISPPFAPTATSASATVRNFVARGQTQPNTDIAKVTVFDPENKLVAFSGTFVEGVRQVVSQWGDIYVLSNDGKLSRLQEKPTAAKLDMLYRKSLYLIAINLGKTQNLDEASVADIHRQYGDHLYSKGDYDGAMKQFVKTIGNVQPSYIIRKFLDAQRIHNLVTYLQELHAMGLANSDHTTLLLNTYTKLKDVARLDSFIKTESKRSDLAIAGGEGDHSGKLPELPFDLDTAIRVCRQAGYFDHASYLAKRYERHEDYLRIQIEDAGNYKLALAYLRRLGPETAETNLARYGRAMLANLPQETTELLIDICTSNSLLTVDDADEVVEDPGLPSAGRQQGFGPSYLSYLALNRRPATNETATTGTGTTVTARGRREATAVEEPAESTPPMAASALPGDTTVTMQTPKPREPVKRPSPKVYFAHFVDHMEQFVTFLETVALRRWGQSADPGAAASSEKGDADVPVDEAAERADQTSVCNTLLELYLSIPTKSEEEEKSVRAKALRILQSDKIPYDVTHALIVCSTYQYTPGLLLLWERLEMHEDVLRFLMDKERACDSSGDEDGADGAARQLVGYLDLYGPKHRQLYPLVLRFLTSSEAQLNRHSKDVERVIDYVDEKKIMPSLSILQLLSRNGIASVGLVKGWLVRKIAEGKGDIDMDSQLTTSYRLETKGKLAMVEELSDPDQPKVFHATQCSACAGQLDLPSVHFMCNHSYHQRCLAEGEAECPNCVQSHGVIREIRANNARLANEHNLFLSEVKEDGFQAIASAFGRGALNFTSSTSS</sequence>
<dbReference type="GO" id="GO:0033263">
    <property type="term" value="C:CORVET complex"/>
    <property type="evidence" value="ECO:0007669"/>
    <property type="project" value="UniProtKB-UniRule"/>
</dbReference>
<dbReference type="PANTHER" id="PTHR23323">
    <property type="entry name" value="VACUOLAR PROTEIN SORTING-ASSOCIATED PROTEIN"/>
    <property type="match status" value="1"/>
</dbReference>
<dbReference type="InterPro" id="IPR016528">
    <property type="entry name" value="VPS11"/>
</dbReference>
<evidence type="ECO:0000256" key="11">
    <source>
        <dbReference type="PROSITE-ProRule" id="PRU01006"/>
    </source>
</evidence>
<keyword evidence="4 10" id="KW-0863">Zinc-finger</keyword>
<dbReference type="GO" id="GO:0048284">
    <property type="term" value="P:organelle fusion"/>
    <property type="evidence" value="ECO:0007669"/>
    <property type="project" value="TreeGrafter"/>
</dbReference>
<dbReference type="GO" id="GO:0008270">
    <property type="term" value="F:zinc ion binding"/>
    <property type="evidence" value="ECO:0007669"/>
    <property type="project" value="UniProtKB-KW"/>
</dbReference>
<dbReference type="PIRSF" id="PIRSF007860">
    <property type="entry name" value="VPS11"/>
    <property type="match status" value="1"/>
</dbReference>
<dbReference type="Pfam" id="PF12451">
    <property type="entry name" value="VPS11_C"/>
    <property type="match status" value="1"/>
</dbReference>
<dbReference type="CDD" id="cd16688">
    <property type="entry name" value="RING-H2_Vps11"/>
    <property type="match status" value="1"/>
</dbReference>
<dbReference type="InterPro" id="IPR057308">
    <property type="entry name" value="CHCR_PEP5_VPS11"/>
</dbReference>
<evidence type="ECO:0000256" key="2">
    <source>
        <dbReference type="ARBA" id="ARBA00022448"/>
    </source>
</evidence>
<dbReference type="Pfam" id="PF17122">
    <property type="entry name" value="zf-C3H2C3"/>
    <property type="match status" value="1"/>
</dbReference>
<dbReference type="Proteomes" id="UP000736335">
    <property type="component" value="Unassembled WGS sequence"/>
</dbReference>
<evidence type="ECO:0000256" key="10">
    <source>
        <dbReference type="PROSITE-ProRule" id="PRU00175"/>
    </source>
</evidence>
<dbReference type="AlphaFoldDB" id="A0A9P6LBV5"/>
<protein>
    <recommendedName>
        <fullName evidence="9">E3 ubiquitin-protein ligase PEP5</fullName>
        <ecNumber evidence="9">2.3.2.27</ecNumber>
    </recommendedName>
</protein>
<dbReference type="InterPro" id="IPR015943">
    <property type="entry name" value="WD40/YVTN_repeat-like_dom_sf"/>
</dbReference>
<dbReference type="InterPro" id="IPR024763">
    <property type="entry name" value="VPS11_C"/>
</dbReference>
<reference evidence="14" key="2">
    <citation type="submission" date="2020-11" db="EMBL/GenBank/DDBJ databases">
        <authorList>
            <consortium name="DOE Joint Genome Institute"/>
            <person name="Kuo A."/>
            <person name="Miyauchi S."/>
            <person name="Kiss E."/>
            <person name="Drula E."/>
            <person name="Kohler A."/>
            <person name="Sanchez-Garcia M."/>
            <person name="Andreopoulos B."/>
            <person name="Barry K.W."/>
            <person name="Bonito G."/>
            <person name="Buee M."/>
            <person name="Carver A."/>
            <person name="Chen C."/>
            <person name="Cichocki N."/>
            <person name="Clum A."/>
            <person name="Culley D."/>
            <person name="Crous P.W."/>
            <person name="Fauchery L."/>
            <person name="Girlanda M."/>
            <person name="Hayes R."/>
            <person name="Keri Z."/>
            <person name="Labutti K."/>
            <person name="Lipzen A."/>
            <person name="Lombard V."/>
            <person name="Magnuson J."/>
            <person name="Maillard F."/>
            <person name="Morin E."/>
            <person name="Murat C."/>
            <person name="Nolan M."/>
            <person name="Ohm R."/>
            <person name="Pangilinan J."/>
            <person name="Pereira M."/>
            <person name="Perotto S."/>
            <person name="Peter M."/>
            <person name="Riley R."/>
            <person name="Sitrit Y."/>
            <person name="Stielow B."/>
            <person name="Szollosi G."/>
            <person name="Zifcakova L."/>
            <person name="Stursova M."/>
            <person name="Spatafora J.W."/>
            <person name="Tedersoo L."/>
            <person name="Vaario L.-M."/>
            <person name="Yamada A."/>
            <person name="Yan M."/>
            <person name="Wang P."/>
            <person name="Xu J."/>
            <person name="Bruns T."/>
            <person name="Baldrian P."/>
            <person name="Vilgalys R."/>
            <person name="Henrissat B."/>
            <person name="Grigoriev I.V."/>
            <person name="Hibbett D."/>
            <person name="Nagy L.G."/>
            <person name="Martin F.M."/>
        </authorList>
    </citation>
    <scope>NUCLEOTIDE SEQUENCE</scope>
    <source>
        <strain evidence="14">UH-Tt-Lm1</strain>
    </source>
</reference>
<keyword evidence="5" id="KW-0862">Zinc</keyword>
<feature type="region of interest" description="Disordered" evidence="12">
    <location>
        <begin position="736"/>
        <end position="759"/>
    </location>
</feature>
<keyword evidence="9" id="KW-0833">Ubl conjugation pathway</keyword>
<dbReference type="GO" id="GO:0000329">
    <property type="term" value="C:fungal-type vacuole membrane"/>
    <property type="evidence" value="ECO:0007669"/>
    <property type="project" value="UniProtKB-UniRule"/>
</dbReference>
<proteinExistence type="inferred from homology"/>
<name>A0A9P6LBV5_9AGAM</name>
<dbReference type="Pfam" id="PF23356">
    <property type="entry name" value="TPR_PEP5_VPS11"/>
    <property type="match status" value="2"/>
</dbReference>
<feature type="compositionally biased region" description="Low complexity" evidence="12">
    <location>
        <begin position="647"/>
        <end position="659"/>
    </location>
</feature>
<keyword evidence="7 9" id="KW-0472">Membrane</keyword>
<comment type="similarity">
    <text evidence="1 9">Belongs to the VPS11 family.</text>
</comment>
<evidence type="ECO:0000256" key="8">
    <source>
        <dbReference type="ARBA" id="ARBA00029433"/>
    </source>
</evidence>
<dbReference type="GO" id="GO:0006904">
    <property type="term" value="P:vesicle docking involved in exocytosis"/>
    <property type="evidence" value="ECO:0007669"/>
    <property type="project" value="TreeGrafter"/>
</dbReference>
<evidence type="ECO:0000256" key="6">
    <source>
        <dbReference type="ARBA" id="ARBA00022927"/>
    </source>
</evidence>
<evidence type="ECO:0000313" key="14">
    <source>
        <dbReference type="EMBL" id="KAF9792164.1"/>
    </source>
</evidence>
<organism evidence="14 15">
    <name type="scientific">Thelephora terrestris</name>
    <dbReference type="NCBI Taxonomy" id="56493"/>
    <lineage>
        <taxon>Eukaryota</taxon>
        <taxon>Fungi</taxon>
        <taxon>Dikarya</taxon>
        <taxon>Basidiomycota</taxon>
        <taxon>Agaricomycotina</taxon>
        <taxon>Agaricomycetes</taxon>
        <taxon>Thelephorales</taxon>
        <taxon>Thelephoraceae</taxon>
        <taxon>Thelephora</taxon>
    </lineage>
</organism>
<evidence type="ECO:0000256" key="1">
    <source>
        <dbReference type="ARBA" id="ARBA00007070"/>
    </source>
</evidence>
<dbReference type="SUPFAM" id="SSF57850">
    <property type="entry name" value="RING/U-box"/>
    <property type="match status" value="1"/>
</dbReference>
<comment type="subunit">
    <text evidence="9">Component of the homotypic vacuole fusion and vacuole protein sorting (HOPS) complex. Component of the class C core vacuole/endosome tethering (CORVET) complex.</text>
</comment>
<keyword evidence="2 9" id="KW-0813">Transport</keyword>
<reference evidence="14" key="1">
    <citation type="journal article" date="2020" name="Nat. Commun.">
        <title>Large-scale genome sequencing of mycorrhizal fungi provides insights into the early evolution of symbiotic traits.</title>
        <authorList>
            <person name="Miyauchi S."/>
            <person name="Kiss E."/>
            <person name="Kuo A."/>
            <person name="Drula E."/>
            <person name="Kohler A."/>
            <person name="Sanchez-Garcia M."/>
            <person name="Morin E."/>
            <person name="Andreopoulos B."/>
            <person name="Barry K.W."/>
            <person name="Bonito G."/>
            <person name="Buee M."/>
            <person name="Carver A."/>
            <person name="Chen C."/>
            <person name="Cichocki N."/>
            <person name="Clum A."/>
            <person name="Culley D."/>
            <person name="Crous P.W."/>
            <person name="Fauchery L."/>
            <person name="Girlanda M."/>
            <person name="Hayes R.D."/>
            <person name="Keri Z."/>
            <person name="LaButti K."/>
            <person name="Lipzen A."/>
            <person name="Lombard V."/>
            <person name="Magnuson J."/>
            <person name="Maillard F."/>
            <person name="Murat C."/>
            <person name="Nolan M."/>
            <person name="Ohm R.A."/>
            <person name="Pangilinan J."/>
            <person name="Pereira M.F."/>
            <person name="Perotto S."/>
            <person name="Peter M."/>
            <person name="Pfister S."/>
            <person name="Riley R."/>
            <person name="Sitrit Y."/>
            <person name="Stielow J.B."/>
            <person name="Szollosi G."/>
            <person name="Zifcakova L."/>
            <person name="Stursova M."/>
            <person name="Spatafora J.W."/>
            <person name="Tedersoo L."/>
            <person name="Vaario L.M."/>
            <person name="Yamada A."/>
            <person name="Yan M."/>
            <person name="Wang P."/>
            <person name="Xu J."/>
            <person name="Bruns T."/>
            <person name="Baldrian P."/>
            <person name="Vilgalys R."/>
            <person name="Dunand C."/>
            <person name="Henrissat B."/>
            <person name="Grigoriev I.V."/>
            <person name="Hibbett D."/>
            <person name="Nagy L.G."/>
            <person name="Martin F.M."/>
        </authorList>
    </citation>
    <scope>NUCLEOTIDE SEQUENCE</scope>
    <source>
        <strain evidence="14">UH-Tt-Lm1</strain>
    </source>
</reference>
<dbReference type="GO" id="GO:0030674">
    <property type="term" value="F:protein-macromolecule adaptor activity"/>
    <property type="evidence" value="ECO:0007669"/>
    <property type="project" value="TreeGrafter"/>
</dbReference>
<gene>
    <name evidence="14" type="ORF">BJ322DRAFT_1097403</name>
</gene>
<dbReference type="Gene3D" id="2.130.10.10">
    <property type="entry name" value="YVTN repeat-like/Quinoprotein amine dehydrogenase"/>
    <property type="match status" value="1"/>
</dbReference>
<keyword evidence="3" id="KW-0479">Metal-binding</keyword>
<dbReference type="PROSITE" id="PS50089">
    <property type="entry name" value="ZF_RING_2"/>
    <property type="match status" value="1"/>
</dbReference>
<dbReference type="InterPro" id="IPR057307">
    <property type="entry name" value="PEP5_VPS11_N"/>
</dbReference>
<dbReference type="GO" id="GO:0007032">
    <property type="term" value="P:endosome organization"/>
    <property type="evidence" value="ECO:0007669"/>
    <property type="project" value="TreeGrafter"/>
</dbReference>
<dbReference type="InterPro" id="IPR000547">
    <property type="entry name" value="Clathrin_H-chain/VPS_repeat"/>
</dbReference>
<dbReference type="EC" id="2.3.2.27" evidence="9"/>
<dbReference type="EMBL" id="WIUZ02000001">
    <property type="protein sequence ID" value="KAF9792164.1"/>
    <property type="molecule type" value="Genomic_DNA"/>
</dbReference>
<dbReference type="GO" id="GO:0007033">
    <property type="term" value="P:vacuole organization"/>
    <property type="evidence" value="ECO:0007669"/>
    <property type="project" value="TreeGrafter"/>
</dbReference>
<feature type="repeat" description="CHCR" evidence="11">
    <location>
        <begin position="426"/>
        <end position="593"/>
    </location>
</feature>
<dbReference type="OrthoDB" id="26184at2759"/>
<keyword evidence="15" id="KW-1185">Reference proteome</keyword>
<evidence type="ECO:0000256" key="7">
    <source>
        <dbReference type="ARBA" id="ARBA00023136"/>
    </source>
</evidence>
<dbReference type="PANTHER" id="PTHR23323:SF24">
    <property type="entry name" value="VACUOLAR PROTEIN SORTING-ASSOCIATED PROTEIN 11 HOMOLOG"/>
    <property type="match status" value="1"/>
</dbReference>
<evidence type="ECO:0000313" key="15">
    <source>
        <dbReference type="Proteomes" id="UP000736335"/>
    </source>
</evidence>